<evidence type="ECO:0000313" key="1">
    <source>
        <dbReference type="EMBL" id="SHG70691.1"/>
    </source>
</evidence>
<proteinExistence type="predicted"/>
<dbReference type="Proteomes" id="UP000184071">
    <property type="component" value="Unassembled WGS sequence"/>
</dbReference>
<evidence type="ECO:0000313" key="2">
    <source>
        <dbReference type="Proteomes" id="UP000184071"/>
    </source>
</evidence>
<organism evidence="1 2">
    <name type="scientific">Flavobacterium defluvii</name>
    <dbReference type="NCBI Taxonomy" id="370979"/>
    <lineage>
        <taxon>Bacteria</taxon>
        <taxon>Pseudomonadati</taxon>
        <taxon>Bacteroidota</taxon>
        <taxon>Flavobacteriia</taxon>
        <taxon>Flavobacteriales</taxon>
        <taxon>Flavobacteriaceae</taxon>
        <taxon>Flavobacterium</taxon>
    </lineage>
</organism>
<name>A0A1M5M085_9FLAO</name>
<evidence type="ECO:0008006" key="3">
    <source>
        <dbReference type="Google" id="ProtNLM"/>
    </source>
</evidence>
<dbReference type="OrthoDB" id="1377266at2"/>
<protein>
    <recommendedName>
        <fullName evidence="3">Lipoprotein</fullName>
    </recommendedName>
</protein>
<dbReference type="RefSeq" id="WP_073415873.1">
    <property type="nucleotide sequence ID" value="NZ_FQWC01000003.1"/>
</dbReference>
<dbReference type="AlphaFoldDB" id="A0A1M5M085"/>
<accession>A0A1M5M085</accession>
<dbReference type="PROSITE" id="PS51257">
    <property type="entry name" value="PROKAR_LIPOPROTEIN"/>
    <property type="match status" value="1"/>
</dbReference>
<gene>
    <name evidence="1" type="ORF">SAMN05443663_103513</name>
</gene>
<dbReference type="EMBL" id="FQWC01000003">
    <property type="protein sequence ID" value="SHG70691.1"/>
    <property type="molecule type" value="Genomic_DNA"/>
</dbReference>
<sequence length="204" mass="23814">MKKLLIVLVFFSFGCSSNKEDIRSVELICYNWDLKYPTESFKGEFYIQPKIYSILSLNGENQSYICGFSPNKNEIYFNSKIDARLVTDLVNSLSSIEENNTLVGFYKQDGCMESSPMFRLKVVYADKKEKFYQYSFQEKNKIDLAIKKLYVALKVNQIEENYQKMKDTLSFAKKKKELIHFSMHADTTALPLPVLPSYNKVQFK</sequence>
<reference evidence="2" key="1">
    <citation type="submission" date="2016-11" db="EMBL/GenBank/DDBJ databases">
        <authorList>
            <person name="Varghese N."/>
            <person name="Submissions S."/>
        </authorList>
    </citation>
    <scope>NUCLEOTIDE SEQUENCE [LARGE SCALE GENOMIC DNA]</scope>
    <source>
        <strain evidence="2">DSM 17963</strain>
    </source>
</reference>
<keyword evidence="2" id="KW-1185">Reference proteome</keyword>
<dbReference type="STRING" id="370979.SAMN05443663_103513"/>